<accession>A0ABW8ATX4</accession>
<evidence type="ECO:0000313" key="2">
    <source>
        <dbReference type="EMBL" id="MFI7589843.1"/>
    </source>
</evidence>
<evidence type="ECO:0000259" key="1">
    <source>
        <dbReference type="Pfam" id="PF06259"/>
    </source>
</evidence>
<dbReference type="EMBL" id="JBITLV010000010">
    <property type="protein sequence ID" value="MFI7589843.1"/>
    <property type="molecule type" value="Genomic_DNA"/>
</dbReference>
<evidence type="ECO:0000313" key="3">
    <source>
        <dbReference type="Proteomes" id="UP001612915"/>
    </source>
</evidence>
<proteinExistence type="predicted"/>
<sequence>MSLDDEVRRAGARRWVGRAAEGAAAELAGLREQLEDRLMEISAVRRGLFEAADAITGVRAAVEAVEAFARANGLSISETGTVTDVEGPGRRYATQHDADVADAERRGLVQECVTRMDQAVRKAAEVDADLCRVLRSGVLGSQLAAQDPASLRAATQVGDAFGDDGLYAPPSGGPDGMGTAAQNAGWWDSLSPAEQRAVVYKHPEWIGNRDGVPARFRDQANRIRLGQESASVDQQIAVLEAQRDYRRQQVIEAMRNHGGGGGYVGADDPDIYADLDKQLDRLREQKAALATVTTLAGQPGHQILGLDLTRGRPQAIVAVGDVDTAKHVAVFTPGLGSSVAGMEGYDGHMRELQLRASRLANGDSVAAVTWIGYQSPQVDPGSLASGNSVALAGAAKDGGNHLAEFYRGINASRSTDPDLTALGHSYGSTTTGYALQQPGTGVDRAAFFGSPGLGVSTTDQLNVPTGTASYAEAKWDPVGDLDRFGADPTVMPGMNQLQTGAAMAPPGSAYAGHQLDGVTLHTAYLNDGSTSQYNLATVVADRQDVAVRGTNFGYTDQDGWWHP</sequence>
<protein>
    <submittedName>
        <fullName evidence="2">Alpha/beta hydrolase</fullName>
    </submittedName>
</protein>
<dbReference type="InterPro" id="IPR029058">
    <property type="entry name" value="AB_hydrolase_fold"/>
</dbReference>
<dbReference type="InterPro" id="IPR010427">
    <property type="entry name" value="DUF1023"/>
</dbReference>
<reference evidence="2 3" key="1">
    <citation type="submission" date="2024-10" db="EMBL/GenBank/DDBJ databases">
        <title>The Natural Products Discovery Center: Release of the First 8490 Sequenced Strains for Exploring Actinobacteria Biosynthetic Diversity.</title>
        <authorList>
            <person name="Kalkreuter E."/>
            <person name="Kautsar S.A."/>
            <person name="Yang D."/>
            <person name="Bader C.D."/>
            <person name="Teijaro C.N."/>
            <person name="Fluegel L."/>
            <person name="Davis C.M."/>
            <person name="Simpson J.R."/>
            <person name="Lauterbach L."/>
            <person name="Steele A.D."/>
            <person name="Gui C."/>
            <person name="Meng S."/>
            <person name="Li G."/>
            <person name="Viehrig K."/>
            <person name="Ye F."/>
            <person name="Su P."/>
            <person name="Kiefer A.F."/>
            <person name="Nichols A."/>
            <person name="Cepeda A.J."/>
            <person name="Yan W."/>
            <person name="Fan B."/>
            <person name="Jiang Y."/>
            <person name="Adhikari A."/>
            <person name="Zheng C.-J."/>
            <person name="Schuster L."/>
            <person name="Cowan T.M."/>
            <person name="Smanski M.J."/>
            <person name="Chevrette M.G."/>
            <person name="De Carvalho L.P.S."/>
            <person name="Shen B."/>
        </authorList>
    </citation>
    <scope>NUCLEOTIDE SEQUENCE [LARGE SCALE GENOMIC DNA]</scope>
    <source>
        <strain evidence="2 3">NPDC049639</strain>
    </source>
</reference>
<dbReference type="Pfam" id="PF06259">
    <property type="entry name" value="Abhydrolase_8"/>
    <property type="match status" value="1"/>
</dbReference>
<dbReference type="RefSeq" id="WP_398284444.1">
    <property type="nucleotide sequence ID" value="NZ_JBITLV010000010.1"/>
</dbReference>
<keyword evidence="2" id="KW-0378">Hydrolase</keyword>
<dbReference type="GO" id="GO:0016787">
    <property type="term" value="F:hydrolase activity"/>
    <property type="evidence" value="ECO:0007669"/>
    <property type="project" value="UniProtKB-KW"/>
</dbReference>
<comment type="caution">
    <text evidence="2">The sequence shown here is derived from an EMBL/GenBank/DDBJ whole genome shotgun (WGS) entry which is preliminary data.</text>
</comment>
<organism evidence="2 3">
    <name type="scientific">Spongisporangium articulatum</name>
    <dbReference type="NCBI Taxonomy" id="3362603"/>
    <lineage>
        <taxon>Bacteria</taxon>
        <taxon>Bacillati</taxon>
        <taxon>Actinomycetota</taxon>
        <taxon>Actinomycetes</taxon>
        <taxon>Kineosporiales</taxon>
        <taxon>Kineosporiaceae</taxon>
        <taxon>Spongisporangium</taxon>
    </lineage>
</organism>
<keyword evidence="3" id="KW-1185">Reference proteome</keyword>
<name>A0ABW8ATX4_9ACTN</name>
<dbReference type="SUPFAM" id="SSF53474">
    <property type="entry name" value="alpha/beta-Hydrolases"/>
    <property type="match status" value="1"/>
</dbReference>
<dbReference type="Proteomes" id="UP001612915">
    <property type="component" value="Unassembled WGS sequence"/>
</dbReference>
<gene>
    <name evidence="2" type="ORF">ACIB24_22460</name>
</gene>
<feature type="domain" description="DUF1023" evidence="1">
    <location>
        <begin position="313"/>
        <end position="484"/>
    </location>
</feature>